<dbReference type="PATRIC" id="fig|1050174.4.peg.1025"/>
<evidence type="ECO:0000259" key="7">
    <source>
        <dbReference type="Pfam" id="PF17827"/>
    </source>
</evidence>
<accession>A0A0G3GNS5</accession>
<dbReference type="NCBIfam" id="TIGR00536">
    <property type="entry name" value="hemK_fam"/>
    <property type="match status" value="1"/>
</dbReference>
<evidence type="ECO:0000313" key="8">
    <source>
        <dbReference type="EMBL" id="AKK02881.1"/>
    </source>
</evidence>
<gene>
    <name evidence="5 8" type="primary">prmC</name>
    <name evidence="8" type="ORF">CEPID_05060</name>
</gene>
<evidence type="ECO:0000256" key="4">
    <source>
        <dbReference type="ARBA" id="ARBA00048391"/>
    </source>
</evidence>
<keyword evidence="9" id="KW-1185">Reference proteome</keyword>
<dbReference type="InterPro" id="IPR004556">
    <property type="entry name" value="HemK-like"/>
</dbReference>
<keyword evidence="3 5" id="KW-0949">S-adenosyl-L-methionine</keyword>
<comment type="similarity">
    <text evidence="5">Belongs to the protein N5-glutamine methyltransferase family. PrmC subfamily.</text>
</comment>
<dbReference type="NCBIfam" id="TIGR03534">
    <property type="entry name" value="RF_mod_PrmC"/>
    <property type="match status" value="1"/>
</dbReference>
<proteinExistence type="inferred from homology"/>
<dbReference type="STRING" id="1050174.CEPID_05060"/>
<dbReference type="PANTHER" id="PTHR18895:SF74">
    <property type="entry name" value="MTRF1L RELEASE FACTOR GLUTAMINE METHYLTRANSFERASE"/>
    <property type="match status" value="1"/>
</dbReference>
<keyword evidence="1 5" id="KW-0489">Methyltransferase</keyword>
<dbReference type="SUPFAM" id="SSF53335">
    <property type="entry name" value="S-adenosyl-L-methionine-dependent methyltransferases"/>
    <property type="match status" value="1"/>
</dbReference>
<comment type="catalytic activity">
    <reaction evidence="4 5">
        <text>L-glutaminyl-[peptide chain release factor] + S-adenosyl-L-methionine = N(5)-methyl-L-glutaminyl-[peptide chain release factor] + S-adenosyl-L-homocysteine + H(+)</text>
        <dbReference type="Rhea" id="RHEA:42896"/>
        <dbReference type="Rhea" id="RHEA-COMP:10271"/>
        <dbReference type="Rhea" id="RHEA-COMP:10272"/>
        <dbReference type="ChEBI" id="CHEBI:15378"/>
        <dbReference type="ChEBI" id="CHEBI:30011"/>
        <dbReference type="ChEBI" id="CHEBI:57856"/>
        <dbReference type="ChEBI" id="CHEBI:59789"/>
        <dbReference type="ChEBI" id="CHEBI:61891"/>
        <dbReference type="EC" id="2.1.1.297"/>
    </reaction>
</comment>
<dbReference type="InterPro" id="IPR040758">
    <property type="entry name" value="PrmC_N"/>
</dbReference>
<dbReference type="Pfam" id="PF17827">
    <property type="entry name" value="PrmC_N"/>
    <property type="match status" value="1"/>
</dbReference>
<dbReference type="HAMAP" id="MF_02126">
    <property type="entry name" value="RF_methyltr_PrmC"/>
    <property type="match status" value="1"/>
</dbReference>
<dbReference type="EMBL" id="CP011541">
    <property type="protein sequence ID" value="AKK02881.1"/>
    <property type="molecule type" value="Genomic_DNA"/>
</dbReference>
<dbReference type="Proteomes" id="UP000035368">
    <property type="component" value="Chromosome"/>
</dbReference>
<dbReference type="CDD" id="cd02440">
    <property type="entry name" value="AdoMet_MTases"/>
    <property type="match status" value="1"/>
</dbReference>
<comment type="function">
    <text evidence="5">Methylates the class 1 translation termination release factors RF1/PrfA and RF2/PrfB on the glutamine residue of the universally conserved GGQ motif.</text>
</comment>
<name>A0A0G3GNS5_9CORY</name>
<dbReference type="AlphaFoldDB" id="A0A0G3GNS5"/>
<dbReference type="Pfam" id="PF05175">
    <property type="entry name" value="MTS"/>
    <property type="match status" value="1"/>
</dbReference>
<feature type="binding site" evidence="5">
    <location>
        <begin position="190"/>
        <end position="193"/>
    </location>
    <ligand>
        <name>substrate</name>
    </ligand>
</feature>
<evidence type="ECO:0000313" key="9">
    <source>
        <dbReference type="Proteomes" id="UP000035368"/>
    </source>
</evidence>
<keyword evidence="2 5" id="KW-0808">Transferase</keyword>
<dbReference type="OrthoDB" id="9800643at2"/>
<dbReference type="Gene3D" id="1.10.8.10">
    <property type="entry name" value="DNA helicase RuvA subunit, C-terminal domain"/>
    <property type="match status" value="1"/>
</dbReference>
<evidence type="ECO:0000256" key="3">
    <source>
        <dbReference type="ARBA" id="ARBA00022691"/>
    </source>
</evidence>
<dbReference type="Gene3D" id="3.40.50.150">
    <property type="entry name" value="Vaccinia Virus protein VP39"/>
    <property type="match status" value="1"/>
</dbReference>
<dbReference type="GO" id="GO:0003676">
    <property type="term" value="F:nucleic acid binding"/>
    <property type="evidence" value="ECO:0007669"/>
    <property type="project" value="InterPro"/>
</dbReference>
<feature type="binding site" evidence="5">
    <location>
        <position position="190"/>
    </location>
    <ligand>
        <name>S-adenosyl-L-methionine</name>
        <dbReference type="ChEBI" id="CHEBI:59789"/>
    </ligand>
</feature>
<dbReference type="GO" id="GO:0102559">
    <property type="term" value="F:peptide chain release factor N(5)-glutamine methyltransferase activity"/>
    <property type="evidence" value="ECO:0007669"/>
    <property type="project" value="UniProtKB-EC"/>
</dbReference>
<dbReference type="InterPro" id="IPR029063">
    <property type="entry name" value="SAM-dependent_MTases_sf"/>
</dbReference>
<evidence type="ECO:0000256" key="2">
    <source>
        <dbReference type="ARBA" id="ARBA00022679"/>
    </source>
</evidence>
<dbReference type="InterPro" id="IPR007848">
    <property type="entry name" value="Small_mtfrase_dom"/>
</dbReference>
<protein>
    <recommendedName>
        <fullName evidence="5">Release factor glutamine methyltransferase</fullName>
        <shortName evidence="5">RF MTase</shortName>
        <ecNumber evidence="5">2.1.1.297</ecNumber>
    </recommendedName>
    <alternativeName>
        <fullName evidence="5">N5-glutamine methyltransferase PrmC</fullName>
    </alternativeName>
    <alternativeName>
        <fullName evidence="5">Protein-(glutamine-N5) MTase PrmC</fullName>
    </alternativeName>
    <alternativeName>
        <fullName evidence="5">Protein-glutamine N-methyltransferase PrmC</fullName>
    </alternativeName>
</protein>
<dbReference type="PANTHER" id="PTHR18895">
    <property type="entry name" value="HEMK METHYLTRANSFERASE"/>
    <property type="match status" value="1"/>
</dbReference>
<evidence type="ECO:0000256" key="1">
    <source>
        <dbReference type="ARBA" id="ARBA00022603"/>
    </source>
</evidence>
<organism evidence="8 9">
    <name type="scientific">Corynebacterium epidermidicanis</name>
    <dbReference type="NCBI Taxonomy" id="1050174"/>
    <lineage>
        <taxon>Bacteria</taxon>
        <taxon>Bacillati</taxon>
        <taxon>Actinomycetota</taxon>
        <taxon>Actinomycetes</taxon>
        <taxon>Mycobacteriales</taxon>
        <taxon>Corynebacteriaceae</taxon>
        <taxon>Corynebacterium</taxon>
    </lineage>
</organism>
<sequence length="284" mass="29940">MSSVAAAVAEATATLTDAGVASPLFDAQTLAASVLGIDRMQLIFSRDAEMPEAFFDLVAQRAARVPLQHIVGSASFGPLELAVGPGVFIPRPETELLALWALEQVEELQRQGVEKPRVLDLCTGSGALALYVASRARGAEVHAVELDPQAAAWTRRNIAAHAPWVELTMADVTAPGLLAGEAAFDVIVSNPPYVPASTPVSPEVQADPQHAVFSGESGMDCIVAMMPNVVALSRPGTVVGIEHDDATSAQVVDVFGASGQFEQVQPRQDLAGRLRFVTARRRGE</sequence>
<feature type="binding site" evidence="5">
    <location>
        <position position="145"/>
    </location>
    <ligand>
        <name>S-adenosyl-L-methionine</name>
        <dbReference type="ChEBI" id="CHEBI:59789"/>
    </ligand>
</feature>
<dbReference type="KEGG" id="cei:CEPID_05060"/>
<feature type="domain" description="Release factor glutamine methyltransferase N-terminal" evidence="7">
    <location>
        <begin position="7"/>
        <end position="72"/>
    </location>
</feature>
<dbReference type="InterPro" id="IPR019874">
    <property type="entry name" value="RF_methyltr_PrmC"/>
</dbReference>
<dbReference type="InterPro" id="IPR050320">
    <property type="entry name" value="N5-glutamine_MTase"/>
</dbReference>
<evidence type="ECO:0000259" key="6">
    <source>
        <dbReference type="Pfam" id="PF05175"/>
    </source>
</evidence>
<dbReference type="RefSeq" id="WP_047239999.1">
    <property type="nucleotide sequence ID" value="NZ_CP011541.1"/>
</dbReference>
<dbReference type="PROSITE" id="PS00092">
    <property type="entry name" value="N6_MTASE"/>
    <property type="match status" value="1"/>
</dbReference>
<reference evidence="8 9" key="1">
    <citation type="submission" date="2015-05" db="EMBL/GenBank/DDBJ databases">
        <title>Complete genome sequence of Corynebacterium epidermidicanis DSM 45586, isolated from the skin of a dog suffering from pruritus.</title>
        <authorList>
            <person name="Ruckert C."/>
            <person name="Albersmeier A."/>
            <person name="Winkler A."/>
            <person name="Tauch A."/>
        </authorList>
    </citation>
    <scope>NUCLEOTIDE SEQUENCE [LARGE SCALE GENOMIC DNA]</scope>
    <source>
        <strain evidence="8 9">DSM 45586</strain>
    </source>
</reference>
<dbReference type="InterPro" id="IPR002052">
    <property type="entry name" value="DNA_methylase_N6_adenine_CS"/>
</dbReference>
<feature type="domain" description="Methyltransferase small" evidence="6">
    <location>
        <begin position="106"/>
        <end position="194"/>
    </location>
</feature>
<comment type="caution">
    <text evidence="5">Lacks conserved residue(s) required for the propagation of feature annotation.</text>
</comment>
<evidence type="ECO:0000256" key="5">
    <source>
        <dbReference type="HAMAP-Rule" id="MF_02126"/>
    </source>
</evidence>
<dbReference type="GO" id="GO:0032259">
    <property type="term" value="P:methylation"/>
    <property type="evidence" value="ECO:0007669"/>
    <property type="project" value="UniProtKB-KW"/>
</dbReference>
<dbReference type="EC" id="2.1.1.297" evidence="5"/>